<dbReference type="EMBL" id="KZ826343">
    <property type="protein sequence ID" value="PYI07251.1"/>
    <property type="molecule type" value="Genomic_DNA"/>
</dbReference>
<evidence type="ECO:0000256" key="1">
    <source>
        <dbReference type="ARBA" id="ARBA00004123"/>
    </source>
</evidence>
<evidence type="ECO:0000256" key="3">
    <source>
        <dbReference type="ARBA" id="ARBA00023242"/>
    </source>
</evidence>
<evidence type="ECO:0000256" key="2">
    <source>
        <dbReference type="ARBA" id="ARBA00023125"/>
    </source>
</evidence>
<dbReference type="InterPro" id="IPR051651">
    <property type="entry name" value="DMTF1_DNA-bind_reg"/>
</dbReference>
<feature type="domain" description="Myb-like" evidence="5">
    <location>
        <begin position="292"/>
        <end position="333"/>
    </location>
</feature>
<dbReference type="PROSITE" id="PS51294">
    <property type="entry name" value="HTH_MYB"/>
    <property type="match status" value="1"/>
</dbReference>
<dbReference type="InterPro" id="IPR009057">
    <property type="entry name" value="Homeodomain-like_sf"/>
</dbReference>
<gene>
    <name evidence="7" type="ORF">BO78DRAFT_341731</name>
</gene>
<dbReference type="PROSITE" id="PS50090">
    <property type="entry name" value="MYB_LIKE"/>
    <property type="match status" value="2"/>
</dbReference>
<evidence type="ECO:0000259" key="5">
    <source>
        <dbReference type="PROSITE" id="PS50090"/>
    </source>
</evidence>
<evidence type="ECO:0000313" key="8">
    <source>
        <dbReference type="Proteomes" id="UP000248423"/>
    </source>
</evidence>
<name>A0A319ECA5_ASPSB</name>
<accession>A0A319ECA5</accession>
<dbReference type="PANTHER" id="PTHR46380">
    <property type="entry name" value="CYCLIN-D-BINDING MYB-LIKE TRANSCRIPTION FACTOR 1"/>
    <property type="match status" value="1"/>
</dbReference>
<dbReference type="CDD" id="cd00167">
    <property type="entry name" value="SANT"/>
    <property type="match status" value="1"/>
</dbReference>
<dbReference type="InterPro" id="IPR001005">
    <property type="entry name" value="SANT/Myb"/>
</dbReference>
<dbReference type="GO" id="GO:0005634">
    <property type="term" value="C:nucleus"/>
    <property type="evidence" value="ECO:0007669"/>
    <property type="project" value="UniProtKB-SubCell"/>
</dbReference>
<sequence length="825" mass="90484">MGNLSSHPSDQEHNESPENFDTSRMAMEVPSSSPKSIKKSKRELQPDGSTTSKRKRKALSNATNDQNKAVAAPNSPQSSPHNASTARPAKRKKVTEPKQKQTPSRKAETAKQKPNDAPMRDAAPDPQPVENGGSNGVPRKPIKESSTPEAGTEEGRAASTPGPAQEESKASDGASENPTGQGEFKKGKRGEDASKGKEGKLVGFFTAEEVKKLEKFKLKLCTTHGISNDTFDLMVQHSERDKSTPFPCHADVITKPTFWKEVYQIIPNRDKRSVYRFMRRHFQCSAQKPHHWTHEQDDELILLHNRHGPKWAYIAKMIGRSDDDVVQRWKNRLEHRRTMNRGPWSEVEVRALQEHLQFSWTAMKEIGHDVGRDIYEMDESLIAWGQVSNKMNNCRSRQQCADKWRKVRRKVLAQRTKGNPDAFYDPVVETKPPKRRSKSRSIAAPQSQSDKQFKSAEFVNSDEDSDEGMTETPSVDQSTAKTSEGSSPEPLKPASSKARSHKASDKSDSDSSESESEDESDSDATSSGAGIKSENRSSSDSGDRPLKPKKKEPLVANGLSQQTKHASNTAANKAKATKVSTSRQQESPAQQKRKRSPVVSSESESESESEDSEDSESRSPPRKRVSKPTLKASPTLKPQEKTRKADTSSDDESDDSSASDSESRLSPKKVPVATGKVEESDDQSRRPSVRQGLAKTHKSQTQIEPPRVKSSGSPDDSDGDSDDASSDDSDSSDSVSNDDKPAKSSKHRQQAASATSARKSEKPSAQPAKKADMKRPKIAKSAPADSSDTSSSDDDKSGQSRNTKTDSGSESETDSSESDESGSDS</sequence>
<feature type="compositionally biased region" description="Acidic residues" evidence="4">
    <location>
        <begin position="603"/>
        <end position="614"/>
    </location>
</feature>
<feature type="compositionally biased region" description="Basic and acidic residues" evidence="4">
    <location>
        <begin position="94"/>
        <end position="123"/>
    </location>
</feature>
<feature type="compositionally biased region" description="Basic and acidic residues" evidence="4">
    <location>
        <begin position="676"/>
        <end position="685"/>
    </location>
</feature>
<dbReference type="PANTHER" id="PTHR46380:SF2">
    <property type="entry name" value="CYCLIN-D-BINDING MYB-LIKE TRANSCRIPTION FACTOR 1"/>
    <property type="match status" value="1"/>
</dbReference>
<feature type="domain" description="HTH myb-type" evidence="6">
    <location>
        <begin position="292"/>
        <end position="337"/>
    </location>
</feature>
<dbReference type="Pfam" id="PF13921">
    <property type="entry name" value="Myb_DNA-bind_6"/>
    <property type="match status" value="1"/>
</dbReference>
<dbReference type="SUPFAM" id="SSF46689">
    <property type="entry name" value="Homeodomain-like"/>
    <property type="match status" value="1"/>
</dbReference>
<dbReference type="OrthoDB" id="39591at2759"/>
<keyword evidence="8" id="KW-1185">Reference proteome</keyword>
<organism evidence="7 8">
    <name type="scientific">Aspergillus sclerotiicarbonarius (strain CBS 121057 / IBT 28362)</name>
    <dbReference type="NCBI Taxonomy" id="1448318"/>
    <lineage>
        <taxon>Eukaryota</taxon>
        <taxon>Fungi</taxon>
        <taxon>Dikarya</taxon>
        <taxon>Ascomycota</taxon>
        <taxon>Pezizomycotina</taxon>
        <taxon>Eurotiomycetes</taxon>
        <taxon>Eurotiomycetidae</taxon>
        <taxon>Eurotiales</taxon>
        <taxon>Aspergillaceae</taxon>
        <taxon>Aspergillus</taxon>
        <taxon>Aspergillus subgen. Circumdati</taxon>
    </lineage>
</organism>
<evidence type="ECO:0000256" key="4">
    <source>
        <dbReference type="SAM" id="MobiDB-lite"/>
    </source>
</evidence>
<feature type="domain" description="Myb-like" evidence="5">
    <location>
        <begin position="336"/>
        <end position="408"/>
    </location>
</feature>
<keyword evidence="3" id="KW-0539">Nucleus</keyword>
<feature type="compositionally biased region" description="Polar residues" evidence="4">
    <location>
        <begin position="471"/>
        <end position="486"/>
    </location>
</feature>
<proteinExistence type="predicted"/>
<feature type="compositionally biased region" description="Basic and acidic residues" evidence="4">
    <location>
        <begin position="638"/>
        <end position="647"/>
    </location>
</feature>
<protein>
    <recommendedName>
        <fullName evidence="9">MYB DNA-binding domain protein</fullName>
    </recommendedName>
</protein>
<feature type="compositionally biased region" description="Acidic residues" evidence="4">
    <location>
        <begin position="648"/>
        <end position="657"/>
    </location>
</feature>
<keyword evidence="2" id="KW-0238">DNA-binding</keyword>
<dbReference type="GO" id="GO:0000976">
    <property type="term" value="F:transcription cis-regulatory region binding"/>
    <property type="evidence" value="ECO:0007669"/>
    <property type="project" value="TreeGrafter"/>
</dbReference>
<feature type="compositionally biased region" description="Acidic residues" evidence="4">
    <location>
        <begin position="809"/>
        <end position="825"/>
    </location>
</feature>
<dbReference type="SMART" id="SM00717">
    <property type="entry name" value="SANT"/>
    <property type="match status" value="3"/>
</dbReference>
<evidence type="ECO:0000313" key="7">
    <source>
        <dbReference type="EMBL" id="PYI07251.1"/>
    </source>
</evidence>
<dbReference type="Gene3D" id="1.10.10.60">
    <property type="entry name" value="Homeodomain-like"/>
    <property type="match status" value="1"/>
</dbReference>
<comment type="subcellular location">
    <subcellularLocation>
        <location evidence="1">Nucleus</location>
    </subcellularLocation>
</comment>
<feature type="region of interest" description="Disordered" evidence="4">
    <location>
        <begin position="1"/>
        <end position="196"/>
    </location>
</feature>
<reference evidence="7 8" key="1">
    <citation type="submission" date="2018-02" db="EMBL/GenBank/DDBJ databases">
        <title>The genomes of Aspergillus section Nigri reveals drivers in fungal speciation.</title>
        <authorList>
            <consortium name="DOE Joint Genome Institute"/>
            <person name="Vesth T.C."/>
            <person name="Nybo J."/>
            <person name="Theobald S."/>
            <person name="Brandl J."/>
            <person name="Frisvad J.C."/>
            <person name="Nielsen K.F."/>
            <person name="Lyhne E.K."/>
            <person name="Kogle M.E."/>
            <person name="Kuo A."/>
            <person name="Riley R."/>
            <person name="Clum A."/>
            <person name="Nolan M."/>
            <person name="Lipzen A."/>
            <person name="Salamov A."/>
            <person name="Henrissat B."/>
            <person name="Wiebenga A."/>
            <person name="De vries R.P."/>
            <person name="Grigoriev I.V."/>
            <person name="Mortensen U.H."/>
            <person name="Andersen M.R."/>
            <person name="Baker S.E."/>
        </authorList>
    </citation>
    <scope>NUCLEOTIDE SEQUENCE [LARGE SCALE GENOMIC DNA]</scope>
    <source>
        <strain evidence="7 8">CBS 121057</strain>
    </source>
</reference>
<feature type="compositionally biased region" description="Low complexity" evidence="4">
    <location>
        <begin position="779"/>
        <end position="790"/>
    </location>
</feature>
<dbReference type="STRING" id="1448318.A0A319ECA5"/>
<dbReference type="InterPro" id="IPR017930">
    <property type="entry name" value="Myb_dom"/>
</dbReference>
<feature type="compositionally biased region" description="Basic and acidic residues" evidence="4">
    <location>
        <begin position="533"/>
        <end position="546"/>
    </location>
</feature>
<dbReference type="GO" id="GO:0003700">
    <property type="term" value="F:DNA-binding transcription factor activity"/>
    <property type="evidence" value="ECO:0007669"/>
    <property type="project" value="TreeGrafter"/>
</dbReference>
<dbReference type="VEuPathDB" id="FungiDB:BO78DRAFT_341731"/>
<feature type="compositionally biased region" description="Basic and acidic residues" evidence="4">
    <location>
        <begin position="183"/>
        <end position="196"/>
    </location>
</feature>
<feature type="compositionally biased region" description="Polar residues" evidence="4">
    <location>
        <begin position="74"/>
        <end position="85"/>
    </location>
</feature>
<evidence type="ECO:0008006" key="9">
    <source>
        <dbReference type="Google" id="ProtNLM"/>
    </source>
</evidence>
<feature type="compositionally biased region" description="Acidic residues" evidence="4">
    <location>
        <begin position="715"/>
        <end position="731"/>
    </location>
</feature>
<dbReference type="AlphaFoldDB" id="A0A319ECA5"/>
<feature type="compositionally biased region" description="Low complexity" evidence="4">
    <location>
        <begin position="566"/>
        <end position="582"/>
    </location>
</feature>
<evidence type="ECO:0000259" key="6">
    <source>
        <dbReference type="PROSITE" id="PS51294"/>
    </source>
</evidence>
<feature type="region of interest" description="Disordered" evidence="4">
    <location>
        <begin position="414"/>
        <end position="825"/>
    </location>
</feature>
<dbReference type="Proteomes" id="UP000248423">
    <property type="component" value="Unassembled WGS sequence"/>
</dbReference>
<feature type="compositionally biased region" description="Acidic residues" evidence="4">
    <location>
        <begin position="460"/>
        <end position="469"/>
    </location>
</feature>
<feature type="compositionally biased region" description="Acidic residues" evidence="4">
    <location>
        <begin position="510"/>
        <end position="522"/>
    </location>
</feature>